<dbReference type="HAMAP" id="MF_00240">
    <property type="entry name" value="LolA"/>
    <property type="match status" value="1"/>
</dbReference>
<dbReference type="CDD" id="cd16325">
    <property type="entry name" value="LolA"/>
    <property type="match status" value="1"/>
</dbReference>
<keyword evidence="7 10" id="KW-0574">Periplasm</keyword>
<dbReference type="STRING" id="758.GCA_000730685_00930"/>
<dbReference type="Gene3D" id="2.50.20.10">
    <property type="entry name" value="Lipoprotein localisation LolA/LolB/LppX"/>
    <property type="match status" value="1"/>
</dbReference>
<keyword evidence="9 10" id="KW-0143">Chaperone</keyword>
<comment type="subunit">
    <text evidence="3 10">Monomer.</text>
</comment>
<evidence type="ECO:0000313" key="12">
    <source>
        <dbReference type="Proteomes" id="UP000278733"/>
    </source>
</evidence>
<proteinExistence type="inferred from homology"/>
<dbReference type="InterPro" id="IPR004564">
    <property type="entry name" value="OM_lipoprot_carrier_LolA-like"/>
</dbReference>
<evidence type="ECO:0000256" key="6">
    <source>
        <dbReference type="ARBA" id="ARBA00022729"/>
    </source>
</evidence>
<evidence type="ECO:0000256" key="1">
    <source>
        <dbReference type="ARBA" id="ARBA00004418"/>
    </source>
</evidence>
<keyword evidence="6" id="KW-0732">Signal</keyword>
<keyword evidence="11" id="KW-0449">Lipoprotein</keyword>
<dbReference type="GO" id="GO:0044874">
    <property type="term" value="P:lipoprotein localization to outer membrane"/>
    <property type="evidence" value="ECO:0007669"/>
    <property type="project" value="UniProtKB-UniRule"/>
</dbReference>
<dbReference type="AlphaFoldDB" id="A0A448MN49"/>
<reference evidence="11 12" key="1">
    <citation type="submission" date="2018-12" db="EMBL/GenBank/DDBJ databases">
        <authorList>
            <consortium name="Pathogen Informatics"/>
        </authorList>
    </citation>
    <scope>NUCLEOTIDE SEQUENCE [LARGE SCALE GENOMIC DNA]</scope>
    <source>
        <strain evidence="11 12">NCTC8284</strain>
    </source>
</reference>
<evidence type="ECO:0000256" key="4">
    <source>
        <dbReference type="ARBA" id="ARBA00014035"/>
    </source>
</evidence>
<organism evidence="11 12">
    <name type="scientific">Rodentibacter pneumotropicus</name>
    <dbReference type="NCBI Taxonomy" id="758"/>
    <lineage>
        <taxon>Bacteria</taxon>
        <taxon>Pseudomonadati</taxon>
        <taxon>Pseudomonadota</taxon>
        <taxon>Gammaproteobacteria</taxon>
        <taxon>Pasteurellales</taxon>
        <taxon>Pasteurellaceae</taxon>
        <taxon>Rodentibacter</taxon>
    </lineage>
</organism>
<dbReference type="NCBIfam" id="TIGR00547">
    <property type="entry name" value="lolA"/>
    <property type="match status" value="1"/>
</dbReference>
<dbReference type="KEGG" id="rpne:NCTC8284_01788"/>
<dbReference type="GO" id="GO:0042953">
    <property type="term" value="P:lipoprotein transport"/>
    <property type="evidence" value="ECO:0007669"/>
    <property type="project" value="InterPro"/>
</dbReference>
<name>A0A448MN49_9PAST</name>
<sequence>MKKTSLKLFTNSLARLFTYHEAVGKANVQKTTFFVTALGLAGLGLIGFSNTAFADAASELQSRLSQVNVLSAEFSQTVTSAGGKNVQQGSGKIQIKRPNLFRMDTKSPQETQIIADGKTLWYYDPFVQQVTAQWVKDAVNNTPFVLLTSDDKSHWNQYSVSQQADTFVLKPKSTKSNIKQFDIRVDASGVLRNFSTTEKDGQTNLYVLRNITNQSLPNNLFQFNPPKGVELDDQRKNKVWGVIDYALNFYFKCFNGKIMANLDFDFSENDFRPLAARMRPTNLDQYLVNHILSVKVNRYAKRFKRVIFIL</sequence>
<dbReference type="InterPro" id="IPR018323">
    <property type="entry name" value="OM_lipoprot_carrier_LolA_Pbac"/>
</dbReference>
<dbReference type="SUPFAM" id="SSF89392">
    <property type="entry name" value="Prokaryotic lipoproteins and lipoprotein localization factors"/>
    <property type="match status" value="1"/>
</dbReference>
<protein>
    <recommendedName>
        <fullName evidence="4 10">Outer-membrane lipoprotein carrier protein</fullName>
    </recommendedName>
</protein>
<evidence type="ECO:0000256" key="3">
    <source>
        <dbReference type="ARBA" id="ARBA00011245"/>
    </source>
</evidence>
<evidence type="ECO:0000313" key="11">
    <source>
        <dbReference type="EMBL" id="VEH66617.1"/>
    </source>
</evidence>
<dbReference type="PANTHER" id="PTHR35869">
    <property type="entry name" value="OUTER-MEMBRANE LIPOPROTEIN CARRIER PROTEIN"/>
    <property type="match status" value="1"/>
</dbReference>
<keyword evidence="5 10" id="KW-0813">Transport</keyword>
<comment type="subcellular location">
    <subcellularLocation>
        <location evidence="1 10">Periplasm</location>
    </subcellularLocation>
</comment>
<keyword evidence="8 10" id="KW-0653">Protein transport</keyword>
<dbReference type="EMBL" id="LR134405">
    <property type="protein sequence ID" value="VEH66617.1"/>
    <property type="molecule type" value="Genomic_DNA"/>
</dbReference>
<comment type="function">
    <text evidence="10">Participates in the translocation of lipoproteins from the inner membrane to the outer membrane. Only forms a complex with a lipoprotein if the residue after the N-terminal Cys is not an aspartate (The Asp acts as a targeting signal to indicate that the lipoprotein should stay in the inner membrane).</text>
</comment>
<evidence type="ECO:0000256" key="2">
    <source>
        <dbReference type="ARBA" id="ARBA00007615"/>
    </source>
</evidence>
<evidence type="ECO:0000256" key="7">
    <source>
        <dbReference type="ARBA" id="ARBA00022764"/>
    </source>
</evidence>
<evidence type="ECO:0000256" key="10">
    <source>
        <dbReference type="HAMAP-Rule" id="MF_00240"/>
    </source>
</evidence>
<evidence type="ECO:0000256" key="9">
    <source>
        <dbReference type="ARBA" id="ARBA00023186"/>
    </source>
</evidence>
<dbReference type="GO" id="GO:0030288">
    <property type="term" value="C:outer membrane-bounded periplasmic space"/>
    <property type="evidence" value="ECO:0007669"/>
    <property type="project" value="TreeGrafter"/>
</dbReference>
<accession>A0A448MN49</accession>
<dbReference type="InterPro" id="IPR029046">
    <property type="entry name" value="LolA/LolB/LppX"/>
</dbReference>
<dbReference type="Pfam" id="PF03548">
    <property type="entry name" value="LolA"/>
    <property type="match status" value="1"/>
</dbReference>
<evidence type="ECO:0000256" key="5">
    <source>
        <dbReference type="ARBA" id="ARBA00022448"/>
    </source>
</evidence>
<comment type="similarity">
    <text evidence="2 10">Belongs to the LolA family.</text>
</comment>
<gene>
    <name evidence="10 11" type="primary">lolA</name>
    <name evidence="11" type="ORF">NCTC8284_01788</name>
</gene>
<evidence type="ECO:0000256" key="8">
    <source>
        <dbReference type="ARBA" id="ARBA00022927"/>
    </source>
</evidence>
<dbReference type="Proteomes" id="UP000278733">
    <property type="component" value="Chromosome"/>
</dbReference>
<dbReference type="PANTHER" id="PTHR35869:SF1">
    <property type="entry name" value="OUTER-MEMBRANE LIPOPROTEIN CARRIER PROTEIN"/>
    <property type="match status" value="1"/>
</dbReference>